<organism evidence="5 6">
    <name type="scientific">Idiomarina abyssalis</name>
    <dbReference type="NCBI Taxonomy" id="86102"/>
    <lineage>
        <taxon>Bacteria</taxon>
        <taxon>Pseudomonadati</taxon>
        <taxon>Pseudomonadota</taxon>
        <taxon>Gammaproteobacteria</taxon>
        <taxon>Alteromonadales</taxon>
        <taxon>Idiomarinaceae</taxon>
        <taxon>Idiomarina</taxon>
    </lineage>
</organism>
<gene>
    <name evidence="4" type="ORF">JHC10_01450</name>
    <name evidence="5" type="ORF">JHC11_12090</name>
</gene>
<evidence type="ECO:0000313" key="7">
    <source>
        <dbReference type="Proteomes" id="UP000655994"/>
    </source>
</evidence>
<dbReference type="Pfam" id="PF05472">
    <property type="entry name" value="Ter"/>
    <property type="match status" value="1"/>
</dbReference>
<evidence type="ECO:0000313" key="4">
    <source>
        <dbReference type="EMBL" id="MBJ7265601.1"/>
    </source>
</evidence>
<evidence type="ECO:0000256" key="3">
    <source>
        <dbReference type="ARBA" id="ARBA00023125"/>
    </source>
</evidence>
<keyword evidence="1" id="KW-0963">Cytoplasm</keyword>
<keyword evidence="3" id="KW-0238">DNA-binding</keyword>
<accession>A0A8I1KIB4</accession>
<dbReference type="SUPFAM" id="SSF56596">
    <property type="entry name" value="Replication terminator protein (Tus)"/>
    <property type="match status" value="1"/>
</dbReference>
<dbReference type="EMBL" id="JAEMOP010000009">
    <property type="protein sequence ID" value="MBJ7316725.1"/>
    <property type="molecule type" value="Genomic_DNA"/>
</dbReference>
<sequence length="300" mass="34475">MGRSLTVIQARQKAFDLVSVLSQEILSLNRLIKQMPDHAAKAYQVSYNKPAPKELCGEDAKQHIAKAFMAITYDDDQEPNESRFYIGAVGATPKLLRQAKRVNNAKTEFTNFLSDCKSDPEFGYRAGQNQTLTSILFGETQFARLHRLQCERHLIILSSVPQRICFSMTDQVRHYPIDKHRALELARSGAREQNRMLPESHVSQLMGLPDDEVLIRRRVFGRRPMANVWHEGERRSMKKSTSIPLLFPLGEEPTVIEMTACATNLAGSRRRPTKLRKDPLIEYPQIFQYRPEYARHAEKH</sequence>
<dbReference type="Proteomes" id="UP000655994">
    <property type="component" value="Unassembled WGS sequence"/>
</dbReference>
<dbReference type="Gene3D" id="3.50.14.10">
    <property type="entry name" value="Replication terminator Tus, domain 1 superfamily/Replication terminator Tus"/>
    <property type="match status" value="1"/>
</dbReference>
<comment type="caution">
    <text evidence="5">The sequence shown here is derived from an EMBL/GenBank/DDBJ whole genome shotgun (WGS) entry which is preliminary data.</text>
</comment>
<dbReference type="GO" id="GO:0003677">
    <property type="term" value="F:DNA binding"/>
    <property type="evidence" value="ECO:0007669"/>
    <property type="project" value="UniProtKB-KW"/>
</dbReference>
<evidence type="ECO:0000313" key="5">
    <source>
        <dbReference type="EMBL" id="MBJ7316725.1"/>
    </source>
</evidence>
<evidence type="ECO:0008006" key="8">
    <source>
        <dbReference type="Google" id="ProtNLM"/>
    </source>
</evidence>
<dbReference type="InterPro" id="IPR036384">
    <property type="entry name" value="Tus_sf"/>
</dbReference>
<proteinExistence type="predicted"/>
<dbReference type="GO" id="GO:0006274">
    <property type="term" value="P:DNA replication termination"/>
    <property type="evidence" value="ECO:0007669"/>
    <property type="project" value="InterPro"/>
</dbReference>
<dbReference type="EMBL" id="JAEMOS010000002">
    <property type="protein sequence ID" value="MBJ7265601.1"/>
    <property type="molecule type" value="Genomic_DNA"/>
</dbReference>
<dbReference type="InterPro" id="IPR036381">
    <property type="entry name" value="Tus_dom1"/>
</dbReference>
<dbReference type="RefSeq" id="WP_199493536.1">
    <property type="nucleotide sequence ID" value="NZ_JAEMOP010000009.1"/>
</dbReference>
<evidence type="ECO:0000256" key="2">
    <source>
        <dbReference type="ARBA" id="ARBA00022705"/>
    </source>
</evidence>
<protein>
    <recommendedName>
        <fullName evidence="8">DNA replication terminus site-binding protein</fullName>
    </recommendedName>
</protein>
<name>A0A8I1KIB4_9GAMM</name>
<dbReference type="Proteomes" id="UP000621390">
    <property type="component" value="Unassembled WGS sequence"/>
</dbReference>
<reference evidence="5 7" key="1">
    <citation type="submission" date="2020-09" db="EMBL/GenBank/DDBJ databases">
        <title>Draft Genomes of Bacterial Isolates from North Pond Shallow Sediments.</title>
        <authorList>
            <person name="Kiel Reese B."/>
            <person name="Mullis M."/>
            <person name="Weisend R.E."/>
        </authorList>
    </citation>
    <scope>NUCLEOTIDE SEQUENCE</scope>
    <source>
        <strain evidence="5">KJE-2</strain>
        <strain evidence="4 7">KJE-3</strain>
    </source>
</reference>
<dbReference type="InterPro" id="IPR008865">
    <property type="entry name" value="DNA_replication_term_site-bd"/>
</dbReference>
<dbReference type="AlphaFoldDB" id="A0A8I1KIB4"/>
<evidence type="ECO:0000256" key="1">
    <source>
        <dbReference type="ARBA" id="ARBA00022490"/>
    </source>
</evidence>
<evidence type="ECO:0000313" key="6">
    <source>
        <dbReference type="Proteomes" id="UP000621390"/>
    </source>
</evidence>
<keyword evidence="7" id="KW-1185">Reference proteome</keyword>
<keyword evidence="2" id="KW-0235">DNA replication</keyword>
<dbReference type="GO" id="GO:0005737">
    <property type="term" value="C:cytoplasm"/>
    <property type="evidence" value="ECO:0007669"/>
    <property type="project" value="InterPro"/>
</dbReference>